<evidence type="ECO:0000256" key="2">
    <source>
        <dbReference type="SAM" id="Coils"/>
    </source>
</evidence>
<feature type="domain" description="PBP" evidence="6">
    <location>
        <begin position="350"/>
        <end position="662"/>
    </location>
</feature>
<feature type="region of interest" description="Disordered" evidence="3">
    <location>
        <begin position="816"/>
        <end position="844"/>
    </location>
</feature>
<feature type="signal peptide" evidence="5">
    <location>
        <begin position="1"/>
        <end position="21"/>
    </location>
</feature>
<feature type="coiled-coil region" evidence="2">
    <location>
        <begin position="731"/>
        <end position="758"/>
    </location>
</feature>
<evidence type="ECO:0000256" key="5">
    <source>
        <dbReference type="SAM" id="SignalP"/>
    </source>
</evidence>
<evidence type="ECO:0000313" key="8">
    <source>
        <dbReference type="Proteomes" id="UP000241890"/>
    </source>
</evidence>
<dbReference type="SUPFAM" id="SSF53850">
    <property type="entry name" value="Periplasmic binding protein-like II"/>
    <property type="match status" value="1"/>
</dbReference>
<dbReference type="Gene3D" id="3.40.190.10">
    <property type="entry name" value="Periplasmic binding protein-like II"/>
    <property type="match status" value="2"/>
</dbReference>
<dbReference type="InParanoid" id="A0A2R5GGL2"/>
<dbReference type="AlphaFoldDB" id="A0A2R5GGL2"/>
<keyword evidence="8" id="KW-1185">Reference proteome</keyword>
<dbReference type="SMART" id="SM00612">
    <property type="entry name" value="Kelch"/>
    <property type="match status" value="4"/>
</dbReference>
<feature type="transmembrane region" description="Helical" evidence="4">
    <location>
        <begin position="779"/>
        <end position="805"/>
    </location>
</feature>
<proteinExistence type="inferred from homology"/>
<dbReference type="InterPro" id="IPR024370">
    <property type="entry name" value="PBP_domain"/>
</dbReference>
<keyword evidence="5" id="KW-0732">Signal</keyword>
<dbReference type="Proteomes" id="UP000241890">
    <property type="component" value="Unassembled WGS sequence"/>
</dbReference>
<dbReference type="PANTHER" id="PTHR42996:SF1">
    <property type="entry name" value="PHOSPHATE-BINDING PROTEIN PSTS"/>
    <property type="match status" value="1"/>
</dbReference>
<keyword evidence="4" id="KW-1133">Transmembrane helix</keyword>
<evidence type="ECO:0000259" key="6">
    <source>
        <dbReference type="Pfam" id="PF12849"/>
    </source>
</evidence>
<dbReference type="Gene3D" id="2.120.10.80">
    <property type="entry name" value="Kelch-type beta propeller"/>
    <property type="match status" value="2"/>
</dbReference>
<keyword evidence="2" id="KW-0175">Coiled coil</keyword>
<evidence type="ECO:0000256" key="1">
    <source>
        <dbReference type="ARBA" id="ARBA00008725"/>
    </source>
</evidence>
<dbReference type="Pfam" id="PF01344">
    <property type="entry name" value="Kelch_1"/>
    <property type="match status" value="2"/>
</dbReference>
<keyword evidence="4" id="KW-0472">Membrane</keyword>
<dbReference type="InterPro" id="IPR006652">
    <property type="entry name" value="Kelch_1"/>
</dbReference>
<comment type="similarity">
    <text evidence="1">Belongs to the PstS family.</text>
</comment>
<keyword evidence="4" id="KW-0812">Transmembrane</keyword>
<feature type="compositionally biased region" description="Low complexity" evidence="3">
    <location>
        <begin position="830"/>
        <end position="844"/>
    </location>
</feature>
<dbReference type="Pfam" id="PF12849">
    <property type="entry name" value="PBP_like_2"/>
    <property type="match status" value="1"/>
</dbReference>
<gene>
    <name evidence="7" type="ORF">FCC1311_062662</name>
</gene>
<dbReference type="Pfam" id="PF07646">
    <property type="entry name" value="Kelch_2"/>
    <property type="match status" value="1"/>
</dbReference>
<dbReference type="InterPro" id="IPR050962">
    <property type="entry name" value="Phosphate-bind_PstS"/>
</dbReference>
<dbReference type="InterPro" id="IPR011498">
    <property type="entry name" value="Kelch_2"/>
</dbReference>
<name>A0A2R5GGL2_9STRA</name>
<dbReference type="EMBL" id="BEYU01000070">
    <property type="protein sequence ID" value="GBG30046.1"/>
    <property type="molecule type" value="Genomic_DNA"/>
</dbReference>
<dbReference type="PANTHER" id="PTHR42996">
    <property type="entry name" value="PHOSPHATE-BINDING PROTEIN PSTS"/>
    <property type="match status" value="1"/>
</dbReference>
<accession>A0A2R5GGL2</accession>
<dbReference type="InterPro" id="IPR015915">
    <property type="entry name" value="Kelch-typ_b-propeller"/>
</dbReference>
<reference evidence="7 8" key="1">
    <citation type="submission" date="2017-12" db="EMBL/GenBank/DDBJ databases">
        <title>Sequencing, de novo assembly and annotation of complete genome of a new Thraustochytrid species, strain FCC1311.</title>
        <authorList>
            <person name="Sedici K."/>
            <person name="Godart F."/>
            <person name="Aiese Cigliano R."/>
            <person name="Sanseverino W."/>
            <person name="Barakat M."/>
            <person name="Ortet P."/>
            <person name="Marechal E."/>
            <person name="Cagnac O."/>
            <person name="Amato A."/>
        </authorList>
    </citation>
    <scope>NUCLEOTIDE SEQUENCE [LARGE SCALE GENOMIC DNA]</scope>
</reference>
<evidence type="ECO:0000256" key="3">
    <source>
        <dbReference type="SAM" id="MobiDB-lite"/>
    </source>
</evidence>
<organism evidence="7 8">
    <name type="scientific">Hondaea fermentalgiana</name>
    <dbReference type="NCBI Taxonomy" id="2315210"/>
    <lineage>
        <taxon>Eukaryota</taxon>
        <taxon>Sar</taxon>
        <taxon>Stramenopiles</taxon>
        <taxon>Bigyra</taxon>
        <taxon>Labyrinthulomycetes</taxon>
        <taxon>Thraustochytrida</taxon>
        <taxon>Thraustochytriidae</taxon>
        <taxon>Hondaea</taxon>
    </lineage>
</organism>
<sequence length="844" mass="90709">MMTKGAVLAVAAGALAQVAAAAFVEPMQHTVESLSTTLPQEMSDFTATLVEDGTKVFLFGGCFAQVKVDGECTDVSAKAYLFDPNALTSDEILVEVADAPRPRFRHGAAALSNGKVVVVGGVSTDNSDYPVEVDIYDPSTNTWESPSALQLDSGIADGTAFGLGDTVYYTGGWGADWTPVSSTIAITETAINVTGAELNEARADAGSVVFDGEAYVIGGYGASYEHIASLERFDPNENTWTLESASLTKPRGDKAAAVLNDRLYVFGGQTTGAELETIEVLHQDEWRHAGELDEQRFRFPAATIGDTVYLFGGAHVVGDQKDVESNADAEVTLLGTIIAFTEVSDLYSSSTITLHGSGTTNPSSFFWHVFNLFHSGTRIPIKMSYRAIGSGDGQAEMLGDSSTAYLPYTQFGSGDIPFDNEDYETITEHHNIAQFPFAFGAISVYVNIPELRSVEDRKLVISACGLAKIYNGGYSTWSELADEHEDNEWIRDIDEDIKAVHRTSGSSSTSGFTTYMNSQCESEWIADNVGSKLSTWPCDLTGTCESDAGSGGIQDHLEDTEYSIGYLSVSHGYPDSLTEIHMYNKNGDLVQASADGIAAAADAFNGWPSNVTSDFSGVNLIDTDGEGAWPIVLVSYIYVREDLSTMGSSAALLKAFLTYVLDADLGQTLMQDYSFSPLTDSIRELCENGLANLEMPDDVEEFIFETDTQVITGAGPYVISEKREVVSQQAIEDLQTKYEALTATTSELSAQVAEIEDDDDHDHDDDDSSSHIHHEVDTAIAIAVAALIFAVIDMIILVIVLVMMCKVRSSVRNAKRVSQTGRPIDDDNLSQGSGASASAAIRVV</sequence>
<dbReference type="OrthoDB" id="511982at2759"/>
<protein>
    <submittedName>
        <fullName evidence="7">Kelch-like protein 20</fullName>
    </submittedName>
</protein>
<feature type="chain" id="PRO_5015339881" evidence="5">
    <location>
        <begin position="22"/>
        <end position="844"/>
    </location>
</feature>
<evidence type="ECO:0000256" key="4">
    <source>
        <dbReference type="SAM" id="Phobius"/>
    </source>
</evidence>
<dbReference type="SUPFAM" id="SSF117281">
    <property type="entry name" value="Kelch motif"/>
    <property type="match status" value="2"/>
</dbReference>
<evidence type="ECO:0000313" key="7">
    <source>
        <dbReference type="EMBL" id="GBG30046.1"/>
    </source>
</evidence>
<comment type="caution">
    <text evidence="7">The sequence shown here is derived from an EMBL/GenBank/DDBJ whole genome shotgun (WGS) entry which is preliminary data.</text>
</comment>